<evidence type="ECO:0000259" key="3">
    <source>
        <dbReference type="Pfam" id="PF06276"/>
    </source>
</evidence>
<dbReference type="InterPro" id="IPR007310">
    <property type="entry name" value="Aerobactin_biosyn_IucA/IucC_N"/>
</dbReference>
<dbReference type="InterPro" id="IPR022770">
    <property type="entry name" value="IucA/IucC-like_C"/>
</dbReference>
<dbReference type="AlphaFoldDB" id="A0A246WSU5"/>
<dbReference type="Proteomes" id="UP000197596">
    <property type="component" value="Unassembled WGS sequence"/>
</dbReference>
<dbReference type="RefSeq" id="WP_088751150.1">
    <property type="nucleotide sequence ID" value="NZ_NJGU01000005.1"/>
</dbReference>
<feature type="domain" description="Aerobactin siderophore biosynthesis IucA/IucC-like C-terminal" evidence="3">
    <location>
        <begin position="431"/>
        <end position="583"/>
    </location>
</feature>
<accession>A0A246WSU5</accession>
<evidence type="ECO:0000256" key="1">
    <source>
        <dbReference type="ARBA" id="ARBA00004924"/>
    </source>
</evidence>
<dbReference type="InterPro" id="IPR037455">
    <property type="entry name" value="LucA/IucC-like"/>
</dbReference>
<dbReference type="PANTHER" id="PTHR34384">
    <property type="entry name" value="L-2,3-DIAMINOPROPANOATE--CITRATE LIGASE"/>
    <property type="match status" value="1"/>
</dbReference>
<evidence type="ECO:0000313" key="5">
    <source>
        <dbReference type="Proteomes" id="UP000197596"/>
    </source>
</evidence>
<dbReference type="GO" id="GO:0016881">
    <property type="term" value="F:acid-amino acid ligase activity"/>
    <property type="evidence" value="ECO:0007669"/>
    <property type="project" value="UniProtKB-ARBA"/>
</dbReference>
<sequence length="614" mass="68249">MTIPLRNTPAPLLSETPFPAFNTALLQDLIDALWLEQLYGFREHCKLSPGNGAANTPHVLAIQLDGRRCLQFSGRKLDGMRPFRVAQEAPTLLTQDGQTRRLTAEDAVAHLQDAAWWRDKSGRFRHFFLLSQQQAGAMASTETAIVEALRQDDGELLHWERLSCLKDRPFHPLSRAKDWEGDDDVGRYLPNAMRPFSLSWIAVRRQLVRGASQADNGDQPLADALLDRASREQLNRAAQAMQLDDDSWLWMPVHPWQWHWLHIRRAEIAGQCILLGSFGEASPTASLRSLVISGCSDVHLKLSLSVNTLGAIRTMPPRYLLNAVCASALLEKLRQDDPWLARHMLLCDETRWWAVNTDASTEEHAGLIRDPGELACLIRRYPTSPGRVLIPMSALPVCLEDGSLPAFDYLAANIASGTGDDRSETDWRLFGAIAAMVVGIGLRCIAKGVMPEMHGQNLLLACNGAQIEAIVLRDHDTLRICPPSLRKNGLAVPAYLIDRNTPNTLELERLVDLLAYFQTLAVEVNLYAILAALALRHGVPESHGWRIVRREITSLLEELAIATDDAALIHSSLLEEERWPFKQVIAPLLERENFGTGMPSKMGNIANPLLAVGG</sequence>
<dbReference type="PANTHER" id="PTHR34384:SF6">
    <property type="entry name" value="STAPHYLOFERRIN B SYNTHASE"/>
    <property type="match status" value="1"/>
</dbReference>
<dbReference type="Pfam" id="PF04183">
    <property type="entry name" value="IucA_IucC"/>
    <property type="match status" value="1"/>
</dbReference>
<gene>
    <name evidence="4" type="ORF">CEJ42_09640</name>
</gene>
<comment type="pathway">
    <text evidence="1">Siderophore biosynthesis.</text>
</comment>
<evidence type="ECO:0000259" key="2">
    <source>
        <dbReference type="Pfam" id="PF04183"/>
    </source>
</evidence>
<evidence type="ECO:0000313" key="4">
    <source>
        <dbReference type="EMBL" id="OWY29487.1"/>
    </source>
</evidence>
<name>A0A246WSU5_9BURK</name>
<dbReference type="EMBL" id="NJGU01000005">
    <property type="protein sequence ID" value="OWY29487.1"/>
    <property type="molecule type" value="Genomic_DNA"/>
</dbReference>
<reference evidence="4 5" key="1">
    <citation type="submission" date="2017-06" db="EMBL/GenBank/DDBJ databases">
        <title>Herbaspirillum phytohormonus sp. nov., isolated from the root nodule of Robinia pseudoacacia in lead-zinc mine.</title>
        <authorList>
            <person name="Fan M."/>
            <person name="Lin Y."/>
        </authorList>
    </citation>
    <scope>NUCLEOTIDE SEQUENCE [LARGE SCALE GENOMIC DNA]</scope>
    <source>
        <strain evidence="4 5">HZ10</strain>
    </source>
</reference>
<organism evidence="4 5">
    <name type="scientific">Herbaspirillum robiniae</name>
    <dbReference type="NCBI Taxonomy" id="2014887"/>
    <lineage>
        <taxon>Bacteria</taxon>
        <taxon>Pseudomonadati</taxon>
        <taxon>Pseudomonadota</taxon>
        <taxon>Betaproteobacteria</taxon>
        <taxon>Burkholderiales</taxon>
        <taxon>Oxalobacteraceae</taxon>
        <taxon>Herbaspirillum</taxon>
    </lineage>
</organism>
<comment type="caution">
    <text evidence="4">The sequence shown here is derived from an EMBL/GenBank/DDBJ whole genome shotgun (WGS) entry which is preliminary data.</text>
</comment>
<feature type="domain" description="Aerobactin siderophore biosynthesis IucA/IucC N-terminal" evidence="2">
    <location>
        <begin position="157"/>
        <end position="395"/>
    </location>
</feature>
<dbReference type="GO" id="GO:0019290">
    <property type="term" value="P:siderophore biosynthetic process"/>
    <property type="evidence" value="ECO:0007669"/>
    <property type="project" value="InterPro"/>
</dbReference>
<dbReference type="Pfam" id="PF06276">
    <property type="entry name" value="FhuF"/>
    <property type="match status" value="1"/>
</dbReference>
<dbReference type="Gene3D" id="1.10.510.40">
    <property type="match status" value="1"/>
</dbReference>
<protein>
    <submittedName>
        <fullName evidence="4">Siderophore biosynthesis protein</fullName>
    </submittedName>
</protein>
<proteinExistence type="predicted"/>